<dbReference type="PANTHER" id="PTHR12822:SF2">
    <property type="entry name" value="PROTEIN YIPF"/>
    <property type="match status" value="1"/>
</dbReference>
<dbReference type="Proteomes" id="UP000803884">
    <property type="component" value="Unassembled WGS sequence"/>
</dbReference>
<dbReference type="AlphaFoldDB" id="A0AB34KMV0"/>
<feature type="region of interest" description="Disordered" evidence="7">
    <location>
        <begin position="31"/>
        <end position="60"/>
    </location>
</feature>
<dbReference type="GO" id="GO:0016192">
    <property type="term" value="P:vesicle-mediated transport"/>
    <property type="evidence" value="ECO:0007669"/>
    <property type="project" value="InterPro"/>
</dbReference>
<organism evidence="9 10">
    <name type="scientific">Cladosporium halotolerans</name>
    <dbReference type="NCBI Taxonomy" id="1052096"/>
    <lineage>
        <taxon>Eukaryota</taxon>
        <taxon>Fungi</taxon>
        <taxon>Dikarya</taxon>
        <taxon>Ascomycota</taxon>
        <taxon>Pezizomycotina</taxon>
        <taxon>Dothideomycetes</taxon>
        <taxon>Dothideomycetidae</taxon>
        <taxon>Cladosporiales</taxon>
        <taxon>Cladosporiaceae</taxon>
        <taxon>Cladosporium</taxon>
    </lineage>
</organism>
<dbReference type="InterPro" id="IPR006977">
    <property type="entry name" value="Yip1_dom"/>
</dbReference>
<evidence type="ECO:0000259" key="8">
    <source>
        <dbReference type="Pfam" id="PF04893"/>
    </source>
</evidence>
<feature type="transmembrane region" description="Helical" evidence="6">
    <location>
        <begin position="242"/>
        <end position="265"/>
    </location>
</feature>
<feature type="region of interest" description="Disordered" evidence="7">
    <location>
        <begin position="271"/>
        <end position="297"/>
    </location>
</feature>
<comment type="subcellular location">
    <subcellularLocation>
        <location evidence="6">Golgi apparatus membrane</location>
        <topology evidence="6">Multi-pass membrane protein</topology>
    </subcellularLocation>
    <subcellularLocation>
        <location evidence="1">Membrane</location>
        <topology evidence="1">Multi-pass membrane protein</topology>
    </subcellularLocation>
</comment>
<comment type="caution">
    <text evidence="9">The sequence shown here is derived from an EMBL/GenBank/DDBJ whole genome shotgun (WGS) entry which is preliminary data.</text>
</comment>
<dbReference type="GO" id="GO:0031267">
    <property type="term" value="F:small GTPase binding"/>
    <property type="evidence" value="ECO:0007669"/>
    <property type="project" value="InterPro"/>
</dbReference>
<dbReference type="EMBL" id="JAAQHG020000019">
    <property type="protein sequence ID" value="KAL1585392.1"/>
    <property type="molecule type" value="Genomic_DNA"/>
</dbReference>
<evidence type="ECO:0000256" key="6">
    <source>
        <dbReference type="RuleBase" id="RU361264"/>
    </source>
</evidence>
<feature type="domain" description="Yip1" evidence="8">
    <location>
        <begin position="94"/>
        <end position="256"/>
    </location>
</feature>
<gene>
    <name evidence="9" type="ORF">WHR41_05747</name>
</gene>
<feature type="transmembrane region" description="Helical" evidence="6">
    <location>
        <begin position="114"/>
        <end position="135"/>
    </location>
</feature>
<dbReference type="GO" id="GO:0000139">
    <property type="term" value="C:Golgi membrane"/>
    <property type="evidence" value="ECO:0007669"/>
    <property type="project" value="UniProtKB-SubCell"/>
</dbReference>
<evidence type="ECO:0000313" key="10">
    <source>
        <dbReference type="Proteomes" id="UP000803884"/>
    </source>
</evidence>
<evidence type="ECO:0000256" key="5">
    <source>
        <dbReference type="ARBA" id="ARBA00023136"/>
    </source>
</evidence>
<dbReference type="PANTHER" id="PTHR12822">
    <property type="entry name" value="PROTEIN YIPF"/>
    <property type="match status" value="1"/>
</dbReference>
<keyword evidence="10" id="KW-1185">Reference proteome</keyword>
<keyword evidence="5 6" id="KW-0472">Membrane</keyword>
<evidence type="ECO:0000256" key="3">
    <source>
        <dbReference type="ARBA" id="ARBA00022692"/>
    </source>
</evidence>
<dbReference type="RefSeq" id="XP_069228498.1">
    <property type="nucleotide sequence ID" value="XM_069374352.1"/>
</dbReference>
<sequence length="297" mass="32386">MANRQGYDVVVDVDAEGDLGHTDLQEDNLEFHNSTFDNPSRTSKAAPNNSSFLSSGPGGSQQPSSKRLLWSIAFYQQFFDVDTNQILARCRAALYPRQNFLDVLEGNPDLYGPFWIATTVVVILFLTGTISQYLASTGKEHFAYDFKLLSGAAGLIYGYTAFIPLALWGVLKWFGSESANLMECWALYGYANLIWIPVALVSWSPLTALNYAFVGVGLALSAAFLFRNLYPVVSAIDAKPSRILLIVVVALHAGLAIAIKILFFAHGSPVSDVPAKPSDPMQDAPPKEGGEGRMFFA</sequence>
<dbReference type="Pfam" id="PF04893">
    <property type="entry name" value="Yip1"/>
    <property type="match status" value="1"/>
</dbReference>
<feature type="transmembrane region" description="Helical" evidence="6">
    <location>
        <begin position="211"/>
        <end position="230"/>
    </location>
</feature>
<feature type="compositionally biased region" description="Low complexity" evidence="7">
    <location>
        <begin position="47"/>
        <end position="60"/>
    </location>
</feature>
<evidence type="ECO:0000256" key="4">
    <source>
        <dbReference type="ARBA" id="ARBA00022989"/>
    </source>
</evidence>
<reference evidence="9 10" key="1">
    <citation type="journal article" date="2020" name="Microbiol. Resour. Announc.">
        <title>Draft Genome Sequence of a Cladosporium Species Isolated from the Mesophotic Ascidian Didemnum maculosum.</title>
        <authorList>
            <person name="Gioti A."/>
            <person name="Siaperas R."/>
            <person name="Nikolaivits E."/>
            <person name="Le Goff G."/>
            <person name="Ouazzani J."/>
            <person name="Kotoulas G."/>
            <person name="Topakas E."/>
        </authorList>
    </citation>
    <scope>NUCLEOTIDE SEQUENCE [LARGE SCALE GENOMIC DNA]</scope>
    <source>
        <strain evidence="9 10">TM138-S3</strain>
    </source>
</reference>
<dbReference type="GeneID" id="96007190"/>
<comment type="similarity">
    <text evidence="2 6">Belongs to the YIP1 family.</text>
</comment>
<accession>A0AB34KMV0</accession>
<name>A0AB34KMV0_9PEZI</name>
<evidence type="ECO:0000313" key="9">
    <source>
        <dbReference type="EMBL" id="KAL1585392.1"/>
    </source>
</evidence>
<evidence type="ECO:0000256" key="7">
    <source>
        <dbReference type="SAM" id="MobiDB-lite"/>
    </source>
</evidence>
<evidence type="ECO:0000256" key="2">
    <source>
        <dbReference type="ARBA" id="ARBA00010596"/>
    </source>
</evidence>
<protein>
    <recommendedName>
        <fullName evidence="6">Protein YIP</fullName>
    </recommendedName>
</protein>
<proteinExistence type="inferred from homology"/>
<feature type="transmembrane region" description="Helical" evidence="6">
    <location>
        <begin position="187"/>
        <end position="205"/>
    </location>
</feature>
<keyword evidence="4 6" id="KW-1133">Transmembrane helix</keyword>
<keyword evidence="3 6" id="KW-0812">Transmembrane</keyword>
<feature type="compositionally biased region" description="Polar residues" evidence="7">
    <location>
        <begin position="31"/>
        <end position="46"/>
    </location>
</feature>
<dbReference type="InterPro" id="IPR039765">
    <property type="entry name" value="Yip5/YIPF1/YIPF2"/>
</dbReference>
<evidence type="ECO:0000256" key="1">
    <source>
        <dbReference type="ARBA" id="ARBA00004141"/>
    </source>
</evidence>
<feature type="transmembrane region" description="Helical" evidence="6">
    <location>
        <begin position="155"/>
        <end position="175"/>
    </location>
</feature>